<dbReference type="Pfam" id="PF02879">
    <property type="entry name" value="PGM_PMM_II"/>
    <property type="match status" value="1"/>
</dbReference>
<evidence type="ECO:0000256" key="7">
    <source>
        <dbReference type="RuleBase" id="RU004326"/>
    </source>
</evidence>
<keyword evidence="8" id="KW-0175">Coiled coil</keyword>
<dbReference type="GO" id="GO:0000287">
    <property type="term" value="F:magnesium ion binding"/>
    <property type="evidence" value="ECO:0007669"/>
    <property type="project" value="InterPro"/>
</dbReference>
<evidence type="ECO:0000256" key="6">
    <source>
        <dbReference type="ARBA" id="ARBA00023235"/>
    </source>
</evidence>
<dbReference type="PANTHER" id="PTHR45745:SF1">
    <property type="entry name" value="PHOSPHOGLUCOMUTASE 2B-RELATED"/>
    <property type="match status" value="1"/>
</dbReference>
<sequence>MNYLEKYNEWLESRFIDEETKNELKNIQDEKELEDRFYKNLNFGTGGLRGVIGAGSNRMNVYTVTKATQGLSEYLLNKYKNEDISVSIAYDSRIKSQQFATAVALTLCGNGIKVNLFESLRPTPMLSYTVKHLKCKAGIVITASHNPKQYNGYKVYGEDGGQVTDKKAQEIINYVEKIQDFSKVKSISLSDAKAKGLLNIVGEEIDNDYVESVKELTIREELVSKEANKLKIIYTPIHGSGNVPVRRVLRELGYKKVFVVKEQELPDGTFPTAEYPNPEVPAVFDIALSMAKDIKPDIIFGTDPDCDRIGSIVKDNNGRYKVLTGNMMGVLLTEYILSSLREKNKMPINPVVIKTIVTTEMIRPIAKKFNVEVIDVLTGFKYIGEKIKEFENDENKDYVFGFEESYGYLAGTFVRDKDAVIAAMLICEMALYYKTKGMSLYDALMNLYNEYGFYRERLVSINLEGIEGQKKINNTLDKLRKIDKLKINEVNVIKKYDYEKSVKKDILTGKEENIDLPKSNVLKFVLEDNSYFVVRPSGTEPKMKIYMAIIGKSLEDAEKKMDKFKENVMNLVDETIKNR</sequence>
<dbReference type="Pfam" id="PF02878">
    <property type="entry name" value="PGM_PMM_I"/>
    <property type="match status" value="1"/>
</dbReference>
<dbReference type="CDD" id="cd05799">
    <property type="entry name" value="PGM2"/>
    <property type="match status" value="1"/>
</dbReference>
<dbReference type="SUPFAM" id="SSF55957">
    <property type="entry name" value="Phosphoglucomutase, C-terminal domain"/>
    <property type="match status" value="1"/>
</dbReference>
<keyword evidence="5 7" id="KW-0460">Magnesium</keyword>
<comment type="similarity">
    <text evidence="2 7">Belongs to the phosphohexose mutase family.</text>
</comment>
<dbReference type="RefSeq" id="WP_003376952.1">
    <property type="nucleotide sequence ID" value="NZ_ACSJ01000007.1"/>
</dbReference>
<dbReference type="Gene3D" id="3.40.120.10">
    <property type="entry name" value="Alpha-D-Glucose-1,6-Bisphosphate, subunit A, domain 3"/>
    <property type="match status" value="3"/>
</dbReference>
<gene>
    <name evidence="12" type="ORF">CLG_B1291</name>
</gene>
<evidence type="ECO:0000313" key="12">
    <source>
        <dbReference type="EMBL" id="EES91811.1"/>
    </source>
</evidence>
<evidence type="ECO:0000259" key="9">
    <source>
        <dbReference type="Pfam" id="PF02878"/>
    </source>
</evidence>
<proteinExistence type="inferred from homology"/>
<dbReference type="EC" id="5.4.2.2" evidence="12"/>
<name>A0A9P2LLX5_CLOBO</name>
<evidence type="ECO:0000256" key="5">
    <source>
        <dbReference type="ARBA" id="ARBA00022842"/>
    </source>
</evidence>
<dbReference type="PANTHER" id="PTHR45745">
    <property type="entry name" value="PHOSPHOMANNOMUTASE 45A"/>
    <property type="match status" value="1"/>
</dbReference>
<dbReference type="InterPro" id="IPR016066">
    <property type="entry name" value="A-D-PHexomutase_CS"/>
</dbReference>
<feature type="domain" description="Alpha-D-phosphohexomutase alpha/beta/alpha" evidence="9">
    <location>
        <begin position="42"/>
        <end position="179"/>
    </location>
</feature>
<dbReference type="GO" id="GO:0006166">
    <property type="term" value="P:purine ribonucleoside salvage"/>
    <property type="evidence" value="ECO:0007669"/>
    <property type="project" value="TreeGrafter"/>
</dbReference>
<keyword evidence="4 7" id="KW-0479">Metal-binding</keyword>
<reference evidence="12 13" key="1">
    <citation type="submission" date="2009-10" db="EMBL/GenBank/DDBJ databases">
        <authorList>
            <person name="Shrivastava S."/>
            <person name="Brinkac L.B."/>
            <person name="Brown J.L."/>
            <person name="Bruce D.B."/>
            <person name="Detter C."/>
            <person name="Green L.D."/>
            <person name="Munk C.A."/>
            <person name="Rogers Y.C."/>
            <person name="Tapia R."/>
            <person name="Saunders E.S."/>
            <person name="Sims D.R."/>
            <person name="Smith L.A."/>
            <person name="Smith T.J."/>
            <person name="Sutton G."/>
            <person name="Brettin T."/>
        </authorList>
    </citation>
    <scope>NUCLEOTIDE SEQUENCE [LARGE SCALE GENOMIC DNA]</scope>
    <source>
        <strain evidence="13">D str. 1873</strain>
    </source>
</reference>
<evidence type="ECO:0000256" key="3">
    <source>
        <dbReference type="ARBA" id="ARBA00022553"/>
    </source>
</evidence>
<dbReference type="GO" id="GO:0008973">
    <property type="term" value="F:phosphopentomutase activity"/>
    <property type="evidence" value="ECO:0007669"/>
    <property type="project" value="TreeGrafter"/>
</dbReference>
<comment type="cofactor">
    <cofactor evidence="1">
        <name>Mg(2+)</name>
        <dbReference type="ChEBI" id="CHEBI:18420"/>
    </cofactor>
</comment>
<dbReference type="EMBL" id="ACSJ01000007">
    <property type="protein sequence ID" value="EES91811.1"/>
    <property type="molecule type" value="Genomic_DNA"/>
</dbReference>
<feature type="coiled-coil region" evidence="8">
    <location>
        <begin position="547"/>
        <end position="574"/>
    </location>
</feature>
<dbReference type="Pfam" id="PF02880">
    <property type="entry name" value="PGM_PMM_III"/>
    <property type="match status" value="1"/>
</dbReference>
<evidence type="ECO:0000259" key="10">
    <source>
        <dbReference type="Pfam" id="PF02879"/>
    </source>
</evidence>
<evidence type="ECO:0000256" key="1">
    <source>
        <dbReference type="ARBA" id="ARBA00001946"/>
    </source>
</evidence>
<dbReference type="PROSITE" id="PS00710">
    <property type="entry name" value="PGM_PMM"/>
    <property type="match status" value="1"/>
</dbReference>
<dbReference type="SUPFAM" id="SSF53738">
    <property type="entry name" value="Phosphoglucomutase, first 3 domains"/>
    <property type="match status" value="3"/>
</dbReference>
<keyword evidence="6 12" id="KW-0413">Isomerase</keyword>
<evidence type="ECO:0000256" key="8">
    <source>
        <dbReference type="SAM" id="Coils"/>
    </source>
</evidence>
<dbReference type="GeneID" id="66320001"/>
<dbReference type="InterPro" id="IPR005844">
    <property type="entry name" value="A-D-PHexomutase_a/b/a-I"/>
</dbReference>
<evidence type="ECO:0000259" key="11">
    <source>
        <dbReference type="Pfam" id="PF02880"/>
    </source>
</evidence>
<accession>A0A9P2LLX5</accession>
<dbReference type="InterPro" id="IPR005845">
    <property type="entry name" value="A-D-PHexomutase_a/b/a-II"/>
</dbReference>
<dbReference type="GO" id="GO:0004614">
    <property type="term" value="F:phosphoglucomutase activity"/>
    <property type="evidence" value="ECO:0007669"/>
    <property type="project" value="UniProtKB-EC"/>
</dbReference>
<evidence type="ECO:0000256" key="2">
    <source>
        <dbReference type="ARBA" id="ARBA00010231"/>
    </source>
</evidence>
<evidence type="ECO:0000256" key="4">
    <source>
        <dbReference type="ARBA" id="ARBA00022723"/>
    </source>
</evidence>
<dbReference type="Proteomes" id="UP000006160">
    <property type="component" value="Unassembled WGS sequence"/>
</dbReference>
<comment type="caution">
    <text evidence="12">The sequence shown here is derived from an EMBL/GenBank/DDBJ whole genome shotgun (WGS) entry which is preliminary data.</text>
</comment>
<evidence type="ECO:0000313" key="13">
    <source>
        <dbReference type="Proteomes" id="UP000006160"/>
    </source>
</evidence>
<protein>
    <submittedName>
        <fullName evidence="12">Phosphoglucomutase</fullName>
        <ecNumber evidence="12">5.4.2.2</ecNumber>
    </submittedName>
</protein>
<dbReference type="GO" id="GO:0005975">
    <property type="term" value="P:carbohydrate metabolic process"/>
    <property type="evidence" value="ECO:0007669"/>
    <property type="project" value="InterPro"/>
</dbReference>
<dbReference type="InterPro" id="IPR016055">
    <property type="entry name" value="A-D-PHexomutase_a/b/a-I/II/III"/>
</dbReference>
<organism evidence="12 13">
    <name type="scientific">Clostridium botulinum D str. 1873</name>
    <dbReference type="NCBI Taxonomy" id="592027"/>
    <lineage>
        <taxon>Bacteria</taxon>
        <taxon>Bacillati</taxon>
        <taxon>Bacillota</taxon>
        <taxon>Clostridia</taxon>
        <taxon>Eubacteriales</taxon>
        <taxon>Clostridiaceae</taxon>
        <taxon>Clostridium</taxon>
    </lineage>
</organism>
<dbReference type="InterPro" id="IPR005846">
    <property type="entry name" value="A-D-PHexomutase_a/b/a-III"/>
</dbReference>
<feature type="domain" description="Alpha-D-phosphohexomutase alpha/beta/alpha" evidence="11">
    <location>
        <begin position="325"/>
        <end position="450"/>
    </location>
</feature>
<keyword evidence="3" id="KW-0597">Phosphoprotein</keyword>
<dbReference type="AlphaFoldDB" id="A0A9P2LLX5"/>
<dbReference type="Gene3D" id="3.30.310.50">
    <property type="entry name" value="Alpha-D-phosphohexomutase, C-terminal domain"/>
    <property type="match status" value="1"/>
</dbReference>
<feature type="domain" description="Alpha-D-phosphohexomutase alpha/beta/alpha" evidence="10">
    <location>
        <begin position="208"/>
        <end position="318"/>
    </location>
</feature>
<dbReference type="InterPro" id="IPR036900">
    <property type="entry name" value="A-D-PHexomutase_C_sf"/>
</dbReference>